<keyword evidence="5 6" id="KW-0472">Membrane</keyword>
<dbReference type="InterPro" id="IPR003544">
    <property type="entry name" value="Cyt_c_biogenesis_CcmB"/>
</dbReference>
<keyword evidence="4 6" id="KW-1133">Transmembrane helix</keyword>
<accession>T0YR55</accession>
<dbReference type="GO" id="GO:0015232">
    <property type="term" value="F:heme transmembrane transporter activity"/>
    <property type="evidence" value="ECO:0007669"/>
    <property type="project" value="InterPro"/>
</dbReference>
<comment type="subcellular location">
    <subcellularLocation>
        <location evidence="1">Membrane</location>
        <topology evidence="1">Multi-pass membrane protein</topology>
    </subcellularLocation>
</comment>
<evidence type="ECO:0000256" key="4">
    <source>
        <dbReference type="ARBA" id="ARBA00022989"/>
    </source>
</evidence>
<feature type="non-terminal residue" evidence="7">
    <location>
        <position position="120"/>
    </location>
</feature>
<proteinExistence type="inferred from homology"/>
<reference evidence="7" key="2">
    <citation type="journal article" date="2014" name="ISME J.">
        <title>Microbial stratification in low pH oxic and suboxic macroscopic growths along an acid mine drainage.</title>
        <authorList>
            <person name="Mendez-Garcia C."/>
            <person name="Mesa V."/>
            <person name="Sprenger R.R."/>
            <person name="Richter M."/>
            <person name="Diez M.S."/>
            <person name="Solano J."/>
            <person name="Bargiela R."/>
            <person name="Golyshina O.V."/>
            <person name="Manteca A."/>
            <person name="Ramos J.L."/>
            <person name="Gallego J.R."/>
            <person name="Llorente I."/>
            <person name="Martins Dos Santos V.A."/>
            <person name="Jensen O.N."/>
            <person name="Pelaez A.I."/>
            <person name="Sanchez J."/>
            <person name="Ferrer M."/>
        </authorList>
    </citation>
    <scope>NUCLEOTIDE SEQUENCE</scope>
</reference>
<dbReference type="Pfam" id="PF03379">
    <property type="entry name" value="CcmB"/>
    <property type="match status" value="1"/>
</dbReference>
<evidence type="ECO:0000256" key="2">
    <source>
        <dbReference type="ARBA" id="ARBA00010544"/>
    </source>
</evidence>
<keyword evidence="3 6" id="KW-0812">Transmembrane</keyword>
<evidence type="ECO:0000256" key="5">
    <source>
        <dbReference type="ARBA" id="ARBA00023136"/>
    </source>
</evidence>
<organism evidence="7">
    <name type="scientific">mine drainage metagenome</name>
    <dbReference type="NCBI Taxonomy" id="410659"/>
    <lineage>
        <taxon>unclassified sequences</taxon>
        <taxon>metagenomes</taxon>
        <taxon>ecological metagenomes</taxon>
    </lineage>
</organism>
<sequence length="120" mass="13019">MRAWWAQTLAEVRMTVRRGETLLLTIAIPVGLLVFFALVRVTATPTAHRVDFIAPGILALCVLSTSMVALSIATGFERSFGVLRRLYVTPLGQRRLVGAKVAAVLVTEFLQVVILSAVAL</sequence>
<evidence type="ECO:0000313" key="7">
    <source>
        <dbReference type="EMBL" id="EQD35598.1"/>
    </source>
</evidence>
<evidence type="ECO:0000256" key="6">
    <source>
        <dbReference type="SAM" id="Phobius"/>
    </source>
</evidence>
<evidence type="ECO:0000256" key="3">
    <source>
        <dbReference type="ARBA" id="ARBA00022692"/>
    </source>
</evidence>
<protein>
    <submittedName>
        <fullName evidence="7">Integral membrane transport protein</fullName>
    </submittedName>
</protein>
<reference evidence="7" key="1">
    <citation type="submission" date="2013-08" db="EMBL/GenBank/DDBJ databases">
        <authorList>
            <person name="Mendez C."/>
            <person name="Richter M."/>
            <person name="Ferrer M."/>
            <person name="Sanchez J."/>
        </authorList>
    </citation>
    <scope>NUCLEOTIDE SEQUENCE</scope>
</reference>
<feature type="transmembrane region" description="Helical" evidence="6">
    <location>
        <begin position="97"/>
        <end position="119"/>
    </location>
</feature>
<gene>
    <name evidence="7" type="ORF">B1A_18207</name>
</gene>
<comment type="caution">
    <text evidence="7">The sequence shown here is derived from an EMBL/GenBank/DDBJ whole genome shotgun (WGS) entry which is preliminary data.</text>
</comment>
<dbReference type="GO" id="GO:0017004">
    <property type="term" value="P:cytochrome complex assembly"/>
    <property type="evidence" value="ECO:0007669"/>
    <property type="project" value="InterPro"/>
</dbReference>
<feature type="transmembrane region" description="Helical" evidence="6">
    <location>
        <begin position="21"/>
        <end position="41"/>
    </location>
</feature>
<comment type="similarity">
    <text evidence="2">Belongs to the CcmB/CycW/HelB family.</text>
</comment>
<dbReference type="GO" id="GO:0016020">
    <property type="term" value="C:membrane"/>
    <property type="evidence" value="ECO:0007669"/>
    <property type="project" value="UniProtKB-SubCell"/>
</dbReference>
<dbReference type="EMBL" id="AUZX01013423">
    <property type="protein sequence ID" value="EQD35598.1"/>
    <property type="molecule type" value="Genomic_DNA"/>
</dbReference>
<dbReference type="AlphaFoldDB" id="T0YR55"/>
<evidence type="ECO:0000256" key="1">
    <source>
        <dbReference type="ARBA" id="ARBA00004141"/>
    </source>
</evidence>
<name>T0YR55_9ZZZZ</name>
<feature type="transmembrane region" description="Helical" evidence="6">
    <location>
        <begin position="53"/>
        <end position="76"/>
    </location>
</feature>